<evidence type="ECO:0000313" key="2">
    <source>
        <dbReference type="EMBL" id="AFU59889.1"/>
    </source>
</evidence>
<dbReference type="Pfam" id="PF14417">
    <property type="entry name" value="MEDS"/>
    <property type="match status" value="1"/>
</dbReference>
<proteinExistence type="predicted"/>
<feature type="domain" description="MEDS" evidence="1">
    <location>
        <begin position="27"/>
        <end position="163"/>
    </location>
</feature>
<dbReference type="BioCyc" id="CNIT1237085:G1324-2971-MONOMER"/>
<dbReference type="AlphaFoldDB" id="K0INS6"/>
<protein>
    <recommendedName>
        <fullName evidence="1">MEDS domain-containing protein</fullName>
    </recommendedName>
</protein>
<dbReference type="InterPro" id="IPR025847">
    <property type="entry name" value="MEDS_domain"/>
</dbReference>
<organism evidence="2 3">
    <name type="scientific">Nitrososphaera gargensis (strain Ga9.2)</name>
    <dbReference type="NCBI Taxonomy" id="1237085"/>
    <lineage>
        <taxon>Archaea</taxon>
        <taxon>Nitrososphaerota</taxon>
        <taxon>Nitrososphaeria</taxon>
        <taxon>Nitrososphaerales</taxon>
        <taxon>Nitrososphaeraceae</taxon>
        <taxon>Nitrososphaera</taxon>
    </lineage>
</organism>
<dbReference type="Proteomes" id="UP000008037">
    <property type="component" value="Chromosome"/>
</dbReference>
<dbReference type="OrthoDB" id="13893at2157"/>
<evidence type="ECO:0000313" key="3">
    <source>
        <dbReference type="Proteomes" id="UP000008037"/>
    </source>
</evidence>
<dbReference type="GeneID" id="13796780"/>
<gene>
    <name evidence="2" type="ordered locus">Ngar_c29710</name>
</gene>
<sequence length="268" mass="30248">MSLDYSLLVIDGGISRSAADDASVNPVLYDHMIDYLSKGYAVIYITSNQAKAIQKMKAKTGLDIEEYIERRALILIDPKLVFCRSGNLTSSACEILRSLRSIMQKTISKHSRIVIIYSVNDLPVHEKCDDVGELTYERLIPSKICHKGRIEIICCYDSRSFESLSLGKTISVLGLYSYTIHSNWHYCEWHPEIIIELIAEGLNRALGQGAAQLIFTSLKWIYRIDEDSIISQPEVFEEKLRRVLGGKADIAIRVILDEIRSRVAFSAG</sequence>
<dbReference type="EMBL" id="CP002408">
    <property type="protein sequence ID" value="AFU59889.1"/>
    <property type="molecule type" value="Genomic_DNA"/>
</dbReference>
<dbReference type="InParanoid" id="K0INS6"/>
<accession>K0INS6</accession>
<name>K0INS6_NITGG</name>
<dbReference type="RefSeq" id="WP_015020423.1">
    <property type="nucleotide sequence ID" value="NC_018719.1"/>
</dbReference>
<dbReference type="HOGENOM" id="CLU_094092_0_0_2"/>
<reference evidence="2 3" key="1">
    <citation type="journal article" date="2012" name="Environ. Microbiol.">
        <title>The genome of the ammonia-oxidizing Candidatus Nitrososphaera gargensis: insights into metabolic versatility and environmental adaptations.</title>
        <authorList>
            <person name="Spang A."/>
            <person name="Poehlein A."/>
            <person name="Offre P."/>
            <person name="Zumbragel S."/>
            <person name="Haider S."/>
            <person name="Rychlik N."/>
            <person name="Nowka B."/>
            <person name="Schmeisser C."/>
            <person name="Lebedeva E.V."/>
            <person name="Rattei T."/>
            <person name="Bohm C."/>
            <person name="Schmid M."/>
            <person name="Galushko A."/>
            <person name="Hatzenpichler R."/>
            <person name="Weinmaier T."/>
            <person name="Daniel R."/>
            <person name="Schleper C."/>
            <person name="Spieck E."/>
            <person name="Streit W."/>
            <person name="Wagner M."/>
        </authorList>
    </citation>
    <scope>NUCLEOTIDE SEQUENCE [LARGE SCALE GENOMIC DNA]</scope>
    <source>
        <strain evidence="3">Ga9.2</strain>
    </source>
</reference>
<dbReference type="KEGG" id="nga:Ngar_c29710"/>
<keyword evidence="3" id="KW-1185">Reference proteome</keyword>
<evidence type="ECO:0000259" key="1">
    <source>
        <dbReference type="Pfam" id="PF14417"/>
    </source>
</evidence>